<dbReference type="CDD" id="cd20625">
    <property type="entry name" value="CYP164-like"/>
    <property type="match status" value="1"/>
</dbReference>
<dbReference type="PRINTS" id="PR00385">
    <property type="entry name" value="P450"/>
</dbReference>
<evidence type="ECO:0000256" key="5">
    <source>
        <dbReference type="ARBA" id="ARBA00023004"/>
    </source>
</evidence>
<evidence type="ECO:0000256" key="1">
    <source>
        <dbReference type="ARBA" id="ARBA00010617"/>
    </source>
</evidence>
<dbReference type="Gene3D" id="1.10.630.10">
    <property type="entry name" value="Cytochrome P450"/>
    <property type="match status" value="1"/>
</dbReference>
<evidence type="ECO:0000313" key="9">
    <source>
        <dbReference type="Proteomes" id="UP001551658"/>
    </source>
</evidence>
<dbReference type="EMBL" id="JBFAIH010000001">
    <property type="protein sequence ID" value="MEV0361281.1"/>
    <property type="molecule type" value="Genomic_DNA"/>
</dbReference>
<dbReference type="InterPro" id="IPR002397">
    <property type="entry name" value="Cyt_P450_B"/>
</dbReference>
<keyword evidence="5 7" id="KW-0408">Iron</keyword>
<dbReference type="RefSeq" id="WP_357971951.1">
    <property type="nucleotide sequence ID" value="NZ_JBFAIH010000001.1"/>
</dbReference>
<protein>
    <submittedName>
        <fullName evidence="8">Cytochrome P450</fullName>
    </submittedName>
</protein>
<evidence type="ECO:0000256" key="6">
    <source>
        <dbReference type="ARBA" id="ARBA00023033"/>
    </source>
</evidence>
<comment type="caution">
    <text evidence="8">The sequence shown here is derived from an EMBL/GenBank/DDBJ whole genome shotgun (WGS) entry which is preliminary data.</text>
</comment>
<accession>A0ABV3F0V5</accession>
<dbReference type="SUPFAM" id="SSF48264">
    <property type="entry name" value="Cytochrome P450"/>
    <property type="match status" value="1"/>
</dbReference>
<reference evidence="8 9" key="1">
    <citation type="submission" date="2024-06" db="EMBL/GenBank/DDBJ databases">
        <title>The Natural Products Discovery Center: Release of the First 8490 Sequenced Strains for Exploring Actinobacteria Biosynthetic Diversity.</title>
        <authorList>
            <person name="Kalkreuter E."/>
            <person name="Kautsar S.A."/>
            <person name="Yang D."/>
            <person name="Bader C.D."/>
            <person name="Teijaro C.N."/>
            <person name="Fluegel L."/>
            <person name="Davis C.M."/>
            <person name="Simpson J.R."/>
            <person name="Lauterbach L."/>
            <person name="Steele A.D."/>
            <person name="Gui C."/>
            <person name="Meng S."/>
            <person name="Li G."/>
            <person name="Viehrig K."/>
            <person name="Ye F."/>
            <person name="Su P."/>
            <person name="Kiefer A.F."/>
            <person name="Nichols A."/>
            <person name="Cepeda A.J."/>
            <person name="Yan W."/>
            <person name="Fan B."/>
            <person name="Jiang Y."/>
            <person name="Adhikari A."/>
            <person name="Zheng C.-J."/>
            <person name="Schuster L."/>
            <person name="Cowan T.M."/>
            <person name="Smanski M.J."/>
            <person name="Chevrette M.G."/>
            <person name="De Carvalho L.P.S."/>
            <person name="Shen B."/>
        </authorList>
    </citation>
    <scope>NUCLEOTIDE SEQUENCE [LARGE SCALE GENOMIC DNA]</scope>
    <source>
        <strain evidence="8 9">NPDC050671</strain>
    </source>
</reference>
<evidence type="ECO:0000313" key="8">
    <source>
        <dbReference type="EMBL" id="MEV0361281.1"/>
    </source>
</evidence>
<keyword evidence="3 7" id="KW-0479">Metal-binding</keyword>
<dbReference type="InterPro" id="IPR001128">
    <property type="entry name" value="Cyt_P450"/>
</dbReference>
<dbReference type="Pfam" id="PF00067">
    <property type="entry name" value="p450"/>
    <property type="match status" value="1"/>
</dbReference>
<dbReference type="Proteomes" id="UP001551658">
    <property type="component" value="Unassembled WGS sequence"/>
</dbReference>
<dbReference type="InterPro" id="IPR036396">
    <property type="entry name" value="Cyt_P450_sf"/>
</dbReference>
<dbReference type="PROSITE" id="PS00086">
    <property type="entry name" value="CYTOCHROME_P450"/>
    <property type="match status" value="1"/>
</dbReference>
<dbReference type="PANTHER" id="PTHR46696:SF1">
    <property type="entry name" value="CYTOCHROME P450 YJIB-RELATED"/>
    <property type="match status" value="1"/>
</dbReference>
<keyword evidence="4 7" id="KW-0560">Oxidoreductase</keyword>
<dbReference type="InterPro" id="IPR017972">
    <property type="entry name" value="Cyt_P450_CS"/>
</dbReference>
<proteinExistence type="inferred from homology"/>
<keyword evidence="9" id="KW-1185">Reference proteome</keyword>
<evidence type="ECO:0000256" key="4">
    <source>
        <dbReference type="ARBA" id="ARBA00023002"/>
    </source>
</evidence>
<gene>
    <name evidence="8" type="ORF">AB0H72_01150</name>
</gene>
<evidence type="ECO:0000256" key="2">
    <source>
        <dbReference type="ARBA" id="ARBA00022617"/>
    </source>
</evidence>
<evidence type="ECO:0000256" key="7">
    <source>
        <dbReference type="RuleBase" id="RU000461"/>
    </source>
</evidence>
<evidence type="ECO:0000256" key="3">
    <source>
        <dbReference type="ARBA" id="ARBA00022723"/>
    </source>
</evidence>
<keyword evidence="6 7" id="KW-0503">Monooxygenase</keyword>
<name>A0ABV3F0V5_9NOCA</name>
<dbReference type="PANTHER" id="PTHR46696">
    <property type="entry name" value="P450, PUTATIVE (EUROFUNG)-RELATED"/>
    <property type="match status" value="1"/>
</dbReference>
<dbReference type="PRINTS" id="PR00359">
    <property type="entry name" value="BP450"/>
</dbReference>
<keyword evidence="2 7" id="KW-0349">Heme</keyword>
<organism evidence="8 9">
    <name type="scientific">Nocardia fusca</name>
    <dbReference type="NCBI Taxonomy" id="941183"/>
    <lineage>
        <taxon>Bacteria</taxon>
        <taxon>Bacillati</taxon>
        <taxon>Actinomycetota</taxon>
        <taxon>Actinomycetes</taxon>
        <taxon>Mycobacteriales</taxon>
        <taxon>Nocardiaceae</taxon>
        <taxon>Nocardia</taxon>
    </lineage>
</organism>
<sequence length="438" mass="47951">MTAATAWAEAMKYEHRADPYPFFDQLRRTPVARVADDQYVVTGYWEVLALAHDPRVSSDISRSPVGAALAAGPGQESGARDRPAYDQVPSIIVTDPPEHDRARRQVMRHFGPPHAPHVIPDAEPGIVALCNDLLDGIAAGGRTRLDVVDDYAYPVPVTVICEILGIPIADEPTFHIWIHDMLTGTDLGPDASTAEGEVRAEKARAGRVALTRYLTDLIECVRCEPRPGLLSAMIHDDGPGGPMPVERVLSNARLLLVAGHDSTVNTISNCVLTLLRNPGAYERVRSRPELIPRAIEEVQRLQAAVQFFPSRSTTADIDIAGITIPKGAAVHLVYAAANRDPARFADPNRFDMQRPDNEHLGWGSGIHTCIGGPLARLEVNLALETLVRRMVAPGLVVDPPPYRRSQIFRGPRHLLVHFDHITDRDGSGPRPGDETNRR</sequence>
<comment type="similarity">
    <text evidence="1 7">Belongs to the cytochrome P450 family.</text>
</comment>